<feature type="region of interest" description="Disordered" evidence="1">
    <location>
        <begin position="354"/>
        <end position="377"/>
    </location>
</feature>
<comment type="caution">
    <text evidence="3">The sequence shown here is derived from an EMBL/GenBank/DDBJ whole genome shotgun (WGS) entry which is preliminary data.</text>
</comment>
<feature type="transmembrane region" description="Helical" evidence="2">
    <location>
        <begin position="259"/>
        <end position="280"/>
    </location>
</feature>
<dbReference type="Proteomes" id="UP000283269">
    <property type="component" value="Unassembled WGS sequence"/>
</dbReference>
<feature type="transmembrane region" description="Helical" evidence="2">
    <location>
        <begin position="183"/>
        <end position="211"/>
    </location>
</feature>
<accession>A0A409WS96</accession>
<dbReference type="OrthoDB" id="3267806at2759"/>
<dbReference type="InParanoid" id="A0A409WS96"/>
<feature type="transmembrane region" description="Helical" evidence="2">
    <location>
        <begin position="20"/>
        <end position="42"/>
    </location>
</feature>
<feature type="transmembrane region" description="Helical" evidence="2">
    <location>
        <begin position="105"/>
        <end position="135"/>
    </location>
</feature>
<keyword evidence="4" id="KW-1185">Reference proteome</keyword>
<protein>
    <submittedName>
        <fullName evidence="3">Uncharacterized protein</fullName>
    </submittedName>
</protein>
<evidence type="ECO:0000313" key="3">
    <source>
        <dbReference type="EMBL" id="PPQ81393.1"/>
    </source>
</evidence>
<evidence type="ECO:0000256" key="2">
    <source>
        <dbReference type="SAM" id="Phobius"/>
    </source>
</evidence>
<feature type="transmembrane region" description="Helical" evidence="2">
    <location>
        <begin position="231"/>
        <end position="253"/>
    </location>
</feature>
<keyword evidence="2" id="KW-1133">Transmembrane helix</keyword>
<feature type="transmembrane region" description="Helical" evidence="2">
    <location>
        <begin position="147"/>
        <end position="171"/>
    </location>
</feature>
<evidence type="ECO:0000313" key="4">
    <source>
        <dbReference type="Proteomes" id="UP000283269"/>
    </source>
</evidence>
<dbReference type="AlphaFoldDB" id="A0A409WS96"/>
<evidence type="ECO:0000256" key="1">
    <source>
        <dbReference type="SAM" id="MobiDB-lite"/>
    </source>
</evidence>
<gene>
    <name evidence="3" type="ORF">CVT25_015914</name>
</gene>
<sequence>MTTPTSPAALLRDRSWLQGTFISTAAFGGNLVFFVLNFNLLWNRARSEIRQNRRCRKETVWLLGYITFIIILCSTMEAIEVYVAQPNHATPLTGLKMEMGLFGSVQILFTPIPASIIGNVCFFLINWSVSILLLWRCYVIYRNAKSSVWLLLLFPAFVYLVSFASGVMYLIKFIFKHVLPFKIVTLALIHGTTVLISNLIFTFMIVMRLFLYRRSITLLVGVKYAGHYTSIASMFIESAAVVNVIIALIIVAIALKSPIATLVLLSLTEIQALASFMIIYRVAKGTAWSSGTANELIAQHVDRSSGGFDRSIPEADRLSAMRYRVTSQMTQASTAFNFNHGTGSLNMLASSVRDSSSGRAGGGTPCQQACAAEEADD</sequence>
<feature type="transmembrane region" description="Helical" evidence="2">
    <location>
        <begin position="62"/>
        <end position="85"/>
    </location>
</feature>
<proteinExistence type="predicted"/>
<name>A0A409WS96_PSICY</name>
<keyword evidence="2" id="KW-0472">Membrane</keyword>
<keyword evidence="2" id="KW-0812">Transmembrane</keyword>
<reference evidence="3 4" key="1">
    <citation type="journal article" date="2018" name="Evol. Lett.">
        <title>Horizontal gene cluster transfer increased hallucinogenic mushroom diversity.</title>
        <authorList>
            <person name="Reynolds H.T."/>
            <person name="Vijayakumar V."/>
            <person name="Gluck-Thaler E."/>
            <person name="Korotkin H.B."/>
            <person name="Matheny P.B."/>
            <person name="Slot J.C."/>
        </authorList>
    </citation>
    <scope>NUCLEOTIDE SEQUENCE [LARGE SCALE GENOMIC DNA]</scope>
    <source>
        <strain evidence="3 4">2631</strain>
    </source>
</reference>
<organism evidence="3 4">
    <name type="scientific">Psilocybe cyanescens</name>
    <dbReference type="NCBI Taxonomy" id="93625"/>
    <lineage>
        <taxon>Eukaryota</taxon>
        <taxon>Fungi</taxon>
        <taxon>Dikarya</taxon>
        <taxon>Basidiomycota</taxon>
        <taxon>Agaricomycotina</taxon>
        <taxon>Agaricomycetes</taxon>
        <taxon>Agaricomycetidae</taxon>
        <taxon>Agaricales</taxon>
        <taxon>Agaricineae</taxon>
        <taxon>Strophariaceae</taxon>
        <taxon>Psilocybe</taxon>
    </lineage>
</organism>
<dbReference type="EMBL" id="NHYD01003259">
    <property type="protein sequence ID" value="PPQ81393.1"/>
    <property type="molecule type" value="Genomic_DNA"/>
</dbReference>
<dbReference type="STRING" id="93625.A0A409WS96"/>